<evidence type="ECO:0000313" key="4">
    <source>
        <dbReference type="Proteomes" id="UP001328107"/>
    </source>
</evidence>
<dbReference type="EMBL" id="BTRK01000005">
    <property type="protein sequence ID" value="GMR56405.1"/>
    <property type="molecule type" value="Genomic_DNA"/>
</dbReference>
<proteinExistence type="predicted"/>
<feature type="non-terminal residue" evidence="3">
    <location>
        <position position="397"/>
    </location>
</feature>
<name>A0AAN5D5I6_9BILA</name>
<feature type="compositionally biased region" description="Basic residues" evidence="1">
    <location>
        <begin position="354"/>
        <end position="363"/>
    </location>
</feature>
<sequence length="397" mass="43811">MEVYGVRKAVKFLRQQDVAPKAALSAVAATIDPAILPFLPSTAALKKGAQRMVPALTSANYPYMPQSLTMTRDGLPFLRYNSTSSSQDGTVIFCTSGSLMMMNGNSHWSTDGTFRVAPPPYSQLFVIGVQMGHLFVPTVFSLLKTKRADAYKEIFDAVSSMGVINHPSDILMGECSIYHFERAISSAAQRAFPNVAVKRCLFHLTQTIWRSVQSNGLTSDYKLPDVKMTIRCLAALAFLDVAEIPHYYTALVAHSAVSTPQCEPVLESFGRNYVGLDTAGNVHVPLYPLDEWSARSRILSSYHASNSAQESFNSSLRGIPAKCAVSRLETALLEVVNDWEDEQTKASQSNLLLHQHRKQGNKRKHDDERRRMALANGSMGQSALDHLKALSSYVKMD</sequence>
<dbReference type="PANTHER" id="PTHR47160">
    <property type="entry name" value="PUTATIVE-RELATED"/>
    <property type="match status" value="1"/>
</dbReference>
<keyword evidence="4" id="KW-1185">Reference proteome</keyword>
<comment type="caution">
    <text evidence="3">The sequence shown here is derived from an EMBL/GenBank/DDBJ whole genome shotgun (WGS) entry which is preliminary data.</text>
</comment>
<dbReference type="PANTHER" id="PTHR47160:SF8">
    <property type="entry name" value="MULE TRANSPOSASE DOMAIN-CONTAINING PROTEIN"/>
    <property type="match status" value="1"/>
</dbReference>
<gene>
    <name evidence="3" type="ORF">PMAYCL1PPCAC_26600</name>
</gene>
<reference evidence="4" key="1">
    <citation type="submission" date="2022-10" db="EMBL/GenBank/DDBJ databases">
        <title>Genome assembly of Pristionchus species.</title>
        <authorList>
            <person name="Yoshida K."/>
            <person name="Sommer R.J."/>
        </authorList>
    </citation>
    <scope>NUCLEOTIDE SEQUENCE [LARGE SCALE GENOMIC DNA]</scope>
    <source>
        <strain evidence="4">RS5460</strain>
    </source>
</reference>
<feature type="domain" description="MULE transposase" evidence="2">
    <location>
        <begin position="108"/>
        <end position="206"/>
    </location>
</feature>
<accession>A0AAN5D5I6</accession>
<dbReference type="InterPro" id="IPR018289">
    <property type="entry name" value="MULE_transposase_dom"/>
</dbReference>
<dbReference type="AlphaFoldDB" id="A0AAN5D5I6"/>
<evidence type="ECO:0000313" key="3">
    <source>
        <dbReference type="EMBL" id="GMR56405.1"/>
    </source>
</evidence>
<dbReference type="Pfam" id="PF10551">
    <property type="entry name" value="MULE"/>
    <property type="match status" value="1"/>
</dbReference>
<organism evidence="3 4">
    <name type="scientific">Pristionchus mayeri</name>
    <dbReference type="NCBI Taxonomy" id="1317129"/>
    <lineage>
        <taxon>Eukaryota</taxon>
        <taxon>Metazoa</taxon>
        <taxon>Ecdysozoa</taxon>
        <taxon>Nematoda</taxon>
        <taxon>Chromadorea</taxon>
        <taxon>Rhabditida</taxon>
        <taxon>Rhabditina</taxon>
        <taxon>Diplogasteromorpha</taxon>
        <taxon>Diplogasteroidea</taxon>
        <taxon>Neodiplogasteridae</taxon>
        <taxon>Pristionchus</taxon>
    </lineage>
</organism>
<evidence type="ECO:0000256" key="1">
    <source>
        <dbReference type="SAM" id="MobiDB-lite"/>
    </source>
</evidence>
<protein>
    <recommendedName>
        <fullName evidence="2">MULE transposase domain-containing protein</fullName>
    </recommendedName>
</protein>
<evidence type="ECO:0000259" key="2">
    <source>
        <dbReference type="Pfam" id="PF10551"/>
    </source>
</evidence>
<dbReference type="Proteomes" id="UP001328107">
    <property type="component" value="Unassembled WGS sequence"/>
</dbReference>
<feature type="region of interest" description="Disordered" evidence="1">
    <location>
        <begin position="346"/>
        <end position="368"/>
    </location>
</feature>